<dbReference type="PANTHER" id="PTHR37167">
    <property type="entry name" value="1,4-DIHYDROXY-6-NAPHTOATE SYNTHASE"/>
    <property type="match status" value="1"/>
</dbReference>
<feature type="active site" description="Proton acceptor" evidence="4">
    <location>
        <position position="154"/>
    </location>
</feature>
<dbReference type="EC" id="4.1.99.29" evidence="4"/>
<organism evidence="5 8">
    <name type="scientific">Helicobacter muridarum</name>
    <dbReference type="NCBI Taxonomy" id="216"/>
    <lineage>
        <taxon>Bacteria</taxon>
        <taxon>Pseudomonadati</taxon>
        <taxon>Campylobacterota</taxon>
        <taxon>Epsilonproteobacteria</taxon>
        <taxon>Campylobacterales</taxon>
        <taxon>Helicobacteraceae</taxon>
        <taxon>Helicobacter</taxon>
    </lineage>
</organism>
<dbReference type="AlphaFoldDB" id="A0A377PUF4"/>
<dbReference type="Pfam" id="PF02621">
    <property type="entry name" value="VitK2_biosynth"/>
    <property type="match status" value="1"/>
</dbReference>
<proteinExistence type="inferred from homology"/>
<comment type="pathway">
    <text evidence="1 4">Quinol/quinone metabolism; menaquinone biosynthesis.</text>
</comment>
<evidence type="ECO:0000256" key="4">
    <source>
        <dbReference type="HAMAP-Rule" id="MF_00996"/>
    </source>
</evidence>
<keyword evidence="3 4" id="KW-0456">Lyase</keyword>
<dbReference type="SUPFAM" id="SSF53850">
    <property type="entry name" value="Periplasmic binding protein-like II"/>
    <property type="match status" value="1"/>
</dbReference>
<dbReference type="EMBL" id="UGJE01000002">
    <property type="protein sequence ID" value="STQ86275.1"/>
    <property type="molecule type" value="Genomic_DNA"/>
</dbReference>
<dbReference type="Proteomes" id="UP000255139">
    <property type="component" value="Unassembled WGS sequence"/>
</dbReference>
<evidence type="ECO:0000313" key="5">
    <source>
        <dbReference type="EMBL" id="STQ86275.1"/>
    </source>
</evidence>
<evidence type="ECO:0000313" key="7">
    <source>
        <dbReference type="Proteomes" id="UP000029922"/>
    </source>
</evidence>
<dbReference type="RefSeq" id="WP_052089911.1">
    <property type="nucleotide sequence ID" value="NZ_FZML01000010.1"/>
</dbReference>
<evidence type="ECO:0000313" key="8">
    <source>
        <dbReference type="Proteomes" id="UP000255139"/>
    </source>
</evidence>
<dbReference type="GO" id="GO:0016874">
    <property type="term" value="F:ligase activity"/>
    <property type="evidence" value="ECO:0007669"/>
    <property type="project" value="UniProtKB-KW"/>
</dbReference>
<dbReference type="HAMAP" id="MF_00996">
    <property type="entry name" value="MqnD"/>
    <property type="match status" value="1"/>
</dbReference>
<evidence type="ECO:0000313" key="6">
    <source>
        <dbReference type="EMBL" id="TLE01651.1"/>
    </source>
</evidence>
<dbReference type="InterPro" id="IPR030869">
    <property type="entry name" value="MqnD"/>
</dbReference>
<dbReference type="Proteomes" id="UP000029922">
    <property type="component" value="Unassembled WGS sequence"/>
</dbReference>
<keyword evidence="2 4" id="KW-0474">Menaquinone biosynthesis</keyword>
<protein>
    <recommendedName>
        <fullName evidence="4">1,4-dihydroxy-6-naphtoate synthase</fullName>
        <ecNumber evidence="4">4.1.99.29</ecNumber>
    </recommendedName>
    <alternativeName>
        <fullName evidence="4">Menaquinone biosynthetic enzyme MqnD</fullName>
    </alternativeName>
</protein>
<accession>A0A377PUF4</accession>
<keyword evidence="8" id="KW-1185">Reference proteome</keyword>
<comment type="catalytic activity">
    <reaction evidence="4">
        <text>cyclic dehypoxanthinylfutalosinate = 1,4-dihydroxy-6-naphthoate + dihydroxyacetone</text>
        <dbReference type="Rhea" id="RHEA:33087"/>
        <dbReference type="ChEBI" id="CHEBI:16016"/>
        <dbReference type="ChEBI" id="CHEBI:64254"/>
        <dbReference type="ChEBI" id="CHEBI:64270"/>
        <dbReference type="EC" id="4.1.99.29"/>
    </reaction>
</comment>
<reference evidence="6 7" key="1">
    <citation type="journal article" date="2014" name="Genome Announc.">
        <title>Draft genome sequences of eight enterohepatic helicobacter species isolated from both laboratory and wild rodents.</title>
        <authorList>
            <person name="Sheh A."/>
            <person name="Shen Z."/>
            <person name="Fox J.G."/>
        </authorList>
    </citation>
    <scope>NUCLEOTIDE SEQUENCE [LARGE SCALE GENOMIC DNA]</scope>
    <source>
        <strain evidence="6 7">ST1</strain>
    </source>
</reference>
<dbReference type="EMBL" id="JRPD02000001">
    <property type="protein sequence ID" value="TLE01651.1"/>
    <property type="molecule type" value="Genomic_DNA"/>
</dbReference>
<evidence type="ECO:0000256" key="2">
    <source>
        <dbReference type="ARBA" id="ARBA00022428"/>
    </source>
</evidence>
<comment type="function">
    <text evidence="4">Catalyzes the conversion of cyclic dehypoxanthine futalosine (cyclic DHFL) into 1,4-dihydroxy-6-naphthoate, a step in the biosynthesis of menaquinone (MK, vitamin K2).</text>
</comment>
<dbReference type="GO" id="GO:0016830">
    <property type="term" value="F:carbon-carbon lyase activity"/>
    <property type="evidence" value="ECO:0007669"/>
    <property type="project" value="UniProtKB-UniRule"/>
</dbReference>
<sequence length="295" mass="33595">MTNSNSHIPNDAYTIAHSPDADDIFMYYAIKFGWVNKPYNLINYALDIESLNVACLQGQYDISAISFALYPLICNEYALLRTGMSFGYGYGPKIIKLRGKILGRRFKVALSGTHTTNALIFRLKYPDARVIYKNFLEIEQAVLDGDADAGVLIHESILNFSSKLEVETTIWDIWVDFIKNSLPLPLGGMAIRRSIPLNRAIILEEILTKAIQIALRFKSLLSQMLIDNNLVRVNPSELQTYLNLYANESSHTMDTMQLNALERLYELGYNSGMYSSKIQVKNHLIPKEYKDLRYS</sequence>
<comment type="similarity">
    <text evidence="4">Belongs to the MqnA/MqnD family. MqnD subfamily.</text>
</comment>
<dbReference type="GO" id="GO:0009234">
    <property type="term" value="P:menaquinone biosynthetic process"/>
    <property type="evidence" value="ECO:0007669"/>
    <property type="project" value="UniProtKB-UniRule"/>
</dbReference>
<evidence type="ECO:0000256" key="1">
    <source>
        <dbReference type="ARBA" id="ARBA00004863"/>
    </source>
</evidence>
<dbReference type="PANTHER" id="PTHR37167:SF1">
    <property type="entry name" value="1,4-DIHYDROXY-6-NAPHTOATE SYNTHASE"/>
    <property type="match status" value="1"/>
</dbReference>
<name>A0A377PUF4_9HELI</name>
<reference evidence="5 8" key="2">
    <citation type="submission" date="2018-06" db="EMBL/GenBank/DDBJ databases">
        <authorList>
            <consortium name="Pathogen Informatics"/>
            <person name="Doyle S."/>
        </authorList>
    </citation>
    <scope>NUCLEOTIDE SEQUENCE [LARGE SCALE GENOMIC DNA]</scope>
    <source>
        <strain evidence="5 8">NCTC12714</strain>
    </source>
</reference>
<dbReference type="UniPathway" id="UPA00079"/>
<comment type="caution">
    <text evidence="4">Lacks conserved residue(s) required for the propagation of feature annotation.</text>
</comment>
<evidence type="ECO:0000256" key="3">
    <source>
        <dbReference type="ARBA" id="ARBA00023239"/>
    </source>
</evidence>
<dbReference type="STRING" id="216.LS73_08785"/>
<gene>
    <name evidence="4" type="primary">mqnD</name>
    <name evidence="6" type="ORF">LS73_000490</name>
    <name evidence="5" type="ORF">NCTC12714_01079</name>
</gene>
<keyword evidence="5" id="KW-0436">Ligase</keyword>
<dbReference type="InterPro" id="IPR003773">
    <property type="entry name" value="Menaquinone_biosynth"/>
</dbReference>
<dbReference type="OrthoDB" id="9809439at2"/>
<dbReference type="Gene3D" id="3.40.190.10">
    <property type="entry name" value="Periplasmic binding protein-like II"/>
    <property type="match status" value="2"/>
</dbReference>